<dbReference type="Pfam" id="PF00990">
    <property type="entry name" value="GGDEF"/>
    <property type="match status" value="1"/>
</dbReference>
<dbReference type="PROSITE" id="PS50887">
    <property type="entry name" value="GGDEF"/>
    <property type="match status" value="1"/>
</dbReference>
<name>A0A6J4Q0K7_9RHOB</name>
<protein>
    <submittedName>
        <fullName evidence="4">Uncharacterized protein</fullName>
    </submittedName>
</protein>
<evidence type="ECO:0000313" key="4">
    <source>
        <dbReference type="EMBL" id="CAA9429812.1"/>
    </source>
</evidence>
<sequence>MRPEVLAREVPMPDDARQAYLLHGRQGYFLAVVPALAALAMALEGALGLLSFALSFPAAVAFCRALGRRPASGIRSGADDDPPAPAQRSDLVKALDHALLSAPCIGREAAALAIEIDDLSRLMRRLGATQLDEFCGAITDRLAGALREEDVTLWLGGVSFAAVLAPGRRLDAMTALRLAGRVQRMLSQPLPLGTTVLHPTVSVGLALSSRLPAPTAEGLLRAASLAAAEARRHGPSAIQIYSEELRTQAESRGGLSAEAADALESGAVQAFFQPQVCARTGELTGLEALARWRHPVRGLIPPAEFLPLLEDAGLMRRLGEVMLRDALRALHDWQALGLRVPRVGINLSGPELRDPHLLDRVTWELDRFDLAPDRLVVEVLETVVAAPGEDAVIRNLSGLAQMGCGLDLDDFGTGHASITCIRRFSIDRIKIDRSFVTGLDTDPEQQRMLAAILTMADRLGLATLAEGVESAAERNILAQLGCEHVQGFGIARPMPFEEVAPWIRARGARDAALFARQLRAI</sequence>
<dbReference type="Pfam" id="PF00563">
    <property type="entry name" value="EAL"/>
    <property type="match status" value="1"/>
</dbReference>
<feature type="transmembrane region" description="Helical" evidence="1">
    <location>
        <begin position="27"/>
        <end position="43"/>
    </location>
</feature>
<accession>A0A6J4Q0K7</accession>
<keyword evidence="1" id="KW-1133">Transmembrane helix</keyword>
<dbReference type="SUPFAM" id="SSF141868">
    <property type="entry name" value="EAL domain-like"/>
    <property type="match status" value="1"/>
</dbReference>
<dbReference type="AlphaFoldDB" id="A0A6J4Q0K7"/>
<feature type="domain" description="EAL" evidence="2">
    <location>
        <begin position="252"/>
        <end position="507"/>
    </location>
</feature>
<dbReference type="CDD" id="cd01948">
    <property type="entry name" value="EAL"/>
    <property type="match status" value="1"/>
</dbReference>
<dbReference type="PANTHER" id="PTHR33121:SF70">
    <property type="entry name" value="SIGNALING PROTEIN YKOW"/>
    <property type="match status" value="1"/>
</dbReference>
<dbReference type="InterPro" id="IPR050706">
    <property type="entry name" value="Cyclic-di-GMP_PDE-like"/>
</dbReference>
<dbReference type="InterPro" id="IPR001633">
    <property type="entry name" value="EAL_dom"/>
</dbReference>
<dbReference type="PANTHER" id="PTHR33121">
    <property type="entry name" value="CYCLIC DI-GMP PHOSPHODIESTERASE PDEF"/>
    <property type="match status" value="1"/>
</dbReference>
<organism evidence="4">
    <name type="scientific">uncultured Rubellimicrobium sp</name>
    <dbReference type="NCBI Taxonomy" id="543078"/>
    <lineage>
        <taxon>Bacteria</taxon>
        <taxon>Pseudomonadati</taxon>
        <taxon>Pseudomonadota</taxon>
        <taxon>Alphaproteobacteria</taxon>
        <taxon>Rhodobacterales</taxon>
        <taxon>Roseobacteraceae</taxon>
        <taxon>Rubellimicrobium</taxon>
        <taxon>environmental samples</taxon>
    </lineage>
</organism>
<feature type="domain" description="GGDEF" evidence="3">
    <location>
        <begin position="107"/>
        <end position="243"/>
    </location>
</feature>
<reference evidence="4" key="1">
    <citation type="submission" date="2020-02" db="EMBL/GenBank/DDBJ databases">
        <authorList>
            <person name="Meier V. D."/>
        </authorList>
    </citation>
    <scope>NUCLEOTIDE SEQUENCE</scope>
    <source>
        <strain evidence="4">AVDCRST_MAG15</strain>
    </source>
</reference>
<dbReference type="Gene3D" id="3.20.20.450">
    <property type="entry name" value="EAL domain"/>
    <property type="match status" value="1"/>
</dbReference>
<gene>
    <name evidence="4" type="ORF">AVDCRST_MAG15-2777</name>
</gene>
<dbReference type="SMART" id="SM00052">
    <property type="entry name" value="EAL"/>
    <property type="match status" value="1"/>
</dbReference>
<dbReference type="InterPro" id="IPR000160">
    <property type="entry name" value="GGDEF_dom"/>
</dbReference>
<evidence type="ECO:0000259" key="2">
    <source>
        <dbReference type="PROSITE" id="PS50883"/>
    </source>
</evidence>
<keyword evidence="1" id="KW-0812">Transmembrane</keyword>
<evidence type="ECO:0000256" key="1">
    <source>
        <dbReference type="SAM" id="Phobius"/>
    </source>
</evidence>
<proteinExistence type="predicted"/>
<dbReference type="GO" id="GO:0071111">
    <property type="term" value="F:cyclic-guanylate-specific phosphodiesterase activity"/>
    <property type="evidence" value="ECO:0007669"/>
    <property type="project" value="InterPro"/>
</dbReference>
<dbReference type="SUPFAM" id="SSF55073">
    <property type="entry name" value="Nucleotide cyclase"/>
    <property type="match status" value="1"/>
</dbReference>
<dbReference type="InterPro" id="IPR029787">
    <property type="entry name" value="Nucleotide_cyclase"/>
</dbReference>
<dbReference type="Gene3D" id="3.30.70.270">
    <property type="match status" value="1"/>
</dbReference>
<keyword evidence="1" id="KW-0472">Membrane</keyword>
<dbReference type="PROSITE" id="PS50883">
    <property type="entry name" value="EAL"/>
    <property type="match status" value="1"/>
</dbReference>
<dbReference type="InterPro" id="IPR035919">
    <property type="entry name" value="EAL_sf"/>
</dbReference>
<evidence type="ECO:0000259" key="3">
    <source>
        <dbReference type="PROSITE" id="PS50887"/>
    </source>
</evidence>
<dbReference type="SMART" id="SM00267">
    <property type="entry name" value="GGDEF"/>
    <property type="match status" value="1"/>
</dbReference>
<dbReference type="InterPro" id="IPR043128">
    <property type="entry name" value="Rev_trsase/Diguanyl_cyclase"/>
</dbReference>
<dbReference type="EMBL" id="CADCUU010000416">
    <property type="protein sequence ID" value="CAA9429812.1"/>
    <property type="molecule type" value="Genomic_DNA"/>
</dbReference>